<dbReference type="STRING" id="288705.RSal33209_1110"/>
<proteinExistence type="predicted"/>
<keyword evidence="2" id="KW-1185">Reference proteome</keyword>
<name>A9WP73_RENSM</name>
<dbReference type="KEGG" id="rsa:RSal33209_1110"/>
<sequence length="187" mass="19335">MAGKVAGGVAVLAVAVPIGLVLSLVVFFGGAGAANADCTGPAVKVDAGTIPASMETPTGTYRHEQLLNAAAVLNAGAGHKPVLSLRGQEIGVMTALGESSLVNVDHGDAAGPDSVGLFQQRDSWGSRADRLDPFKAAGFFFDRLSKLEGWEAMEPSAAAHAVQRNADPGHYKRWWATAVQISEKLAD</sequence>
<protein>
    <submittedName>
        <fullName evidence="1">Secreted protein, CHAP domain</fullName>
    </submittedName>
</protein>
<dbReference type="Proteomes" id="UP000002007">
    <property type="component" value="Chromosome"/>
</dbReference>
<reference evidence="2" key="1">
    <citation type="journal article" date="2008" name="J. Bacteriol.">
        <title>Genome sequence of the fish pathogen Renibacterium salmoninarum suggests reductive evolution away from an environmental Arthrobacter ancestor.</title>
        <authorList>
            <person name="Wiens G.D."/>
            <person name="Rockey D.D."/>
            <person name="Wu Z."/>
            <person name="Chang J."/>
            <person name="Levy R."/>
            <person name="Crane S."/>
            <person name="Chen D.S."/>
            <person name="Capri G.R."/>
            <person name="Burnett J.R."/>
            <person name="Sudheesh P.S."/>
            <person name="Schipma M.J."/>
            <person name="Burd H."/>
            <person name="Bhattacharyya A."/>
            <person name="Rhodes L.D."/>
            <person name="Kaul R."/>
            <person name="Strom M.S."/>
        </authorList>
    </citation>
    <scope>NUCLEOTIDE SEQUENCE [LARGE SCALE GENOMIC DNA]</scope>
    <source>
        <strain evidence="2">ATCC 33209 / DSM 20767 / JCM 11484 / NBRC 15589 / NCIMB 2235</strain>
    </source>
</reference>
<dbReference type="eggNOG" id="COG3942">
    <property type="taxonomic scope" value="Bacteria"/>
</dbReference>
<evidence type="ECO:0000313" key="1">
    <source>
        <dbReference type="EMBL" id="ABY22848.1"/>
    </source>
</evidence>
<dbReference type="HOGENOM" id="CLU_093167_0_0_11"/>
<organism evidence="1 2">
    <name type="scientific">Renibacterium salmoninarum (strain ATCC 33209 / DSM 20767 / JCM 11484 / NBRC 15589 / NCIMB 2235)</name>
    <dbReference type="NCBI Taxonomy" id="288705"/>
    <lineage>
        <taxon>Bacteria</taxon>
        <taxon>Bacillati</taxon>
        <taxon>Actinomycetota</taxon>
        <taxon>Actinomycetes</taxon>
        <taxon>Micrococcales</taxon>
        <taxon>Micrococcaceae</taxon>
        <taxon>Renibacterium</taxon>
    </lineage>
</organism>
<accession>A9WP73</accession>
<dbReference type="RefSeq" id="WP_012244535.1">
    <property type="nucleotide sequence ID" value="NC_010168.1"/>
</dbReference>
<gene>
    <name evidence="1" type="ordered locus">RSal33209_1110</name>
</gene>
<evidence type="ECO:0000313" key="2">
    <source>
        <dbReference type="Proteomes" id="UP000002007"/>
    </source>
</evidence>
<dbReference type="AlphaFoldDB" id="A9WP73"/>
<dbReference type="EMBL" id="CP000910">
    <property type="protein sequence ID" value="ABY22848.1"/>
    <property type="molecule type" value="Genomic_DNA"/>
</dbReference>